<feature type="region of interest" description="Disordered" evidence="6">
    <location>
        <begin position="331"/>
        <end position="355"/>
    </location>
</feature>
<dbReference type="RefSeq" id="XP_018039480.1">
    <property type="nucleotide sequence ID" value="XM_018186860.1"/>
</dbReference>
<keyword evidence="3 7" id="KW-1133">Transmembrane helix</keyword>
<evidence type="ECO:0000259" key="8">
    <source>
        <dbReference type="Pfam" id="PF20684"/>
    </source>
</evidence>
<evidence type="ECO:0000313" key="9">
    <source>
        <dbReference type="EMBL" id="OAG09115.1"/>
    </source>
</evidence>
<proteinExistence type="inferred from homology"/>
<feature type="compositionally biased region" description="Basic and acidic residues" evidence="6">
    <location>
        <begin position="342"/>
        <end position="355"/>
    </location>
</feature>
<dbReference type="Pfam" id="PF20684">
    <property type="entry name" value="Fung_rhodopsin"/>
    <property type="match status" value="1"/>
</dbReference>
<feature type="transmembrane region" description="Helical" evidence="7">
    <location>
        <begin position="139"/>
        <end position="160"/>
    </location>
</feature>
<evidence type="ECO:0000256" key="4">
    <source>
        <dbReference type="ARBA" id="ARBA00023136"/>
    </source>
</evidence>
<dbReference type="GeneID" id="28770346"/>
<name>A0A177CNK2_9PLEO</name>
<keyword evidence="10" id="KW-1185">Reference proteome</keyword>
<dbReference type="PANTHER" id="PTHR33048:SF96">
    <property type="entry name" value="INTEGRAL MEMBRANE PROTEIN"/>
    <property type="match status" value="1"/>
</dbReference>
<gene>
    <name evidence="9" type="ORF">CC84DRAFT_607306</name>
</gene>
<dbReference type="InterPro" id="IPR049326">
    <property type="entry name" value="Rhodopsin_dom_fungi"/>
</dbReference>
<accession>A0A177CNK2</accession>
<feature type="domain" description="Rhodopsin" evidence="8">
    <location>
        <begin position="41"/>
        <end position="290"/>
    </location>
</feature>
<evidence type="ECO:0000256" key="6">
    <source>
        <dbReference type="SAM" id="MobiDB-lite"/>
    </source>
</evidence>
<evidence type="ECO:0000256" key="5">
    <source>
        <dbReference type="ARBA" id="ARBA00038359"/>
    </source>
</evidence>
<feature type="transmembrane region" description="Helical" evidence="7">
    <location>
        <begin position="104"/>
        <end position="127"/>
    </location>
</feature>
<evidence type="ECO:0000256" key="1">
    <source>
        <dbReference type="ARBA" id="ARBA00004141"/>
    </source>
</evidence>
<dbReference type="AlphaFoldDB" id="A0A177CNK2"/>
<sequence length="400" mass="44401">MSWTAPSGPPPSPEYLAENHGPTLLAIDCTLFGIAALTMILRIYVRVFMLKMFGIDDWLMLIAMALSITTTGLFIKVVTLGLGRHFDLSGLAFPLANMPAFFKYVYVYAILIIFAYSFIKLSIGFFLLRLADRTRWRTFLIATLVFLVAFTIGSTMAIIFQCIPVRAAYDLSLKPPLGNAKCYPISIFKNIGVFNSSVNIATDLLFALLPIPIVWKLQVNVQTKLGLSFCMALGLLATATAIYKTPMQYHFFDEMDFTGNGSWYYIWQQVEMNVGITAANLPTLKPLFARFFTSLRTTLGSYGSRAGTSALATPYKSTGYMKHDEGDGEGQSFAMSSLSKKSTGDKDWGKRAGDSDESILREHGGAFDIRRERELARRESIRNGGIMRTTDVVITRGEGL</sequence>
<evidence type="ECO:0000256" key="7">
    <source>
        <dbReference type="SAM" id="Phobius"/>
    </source>
</evidence>
<dbReference type="EMBL" id="KV441550">
    <property type="protein sequence ID" value="OAG09115.1"/>
    <property type="molecule type" value="Genomic_DNA"/>
</dbReference>
<dbReference type="Proteomes" id="UP000077069">
    <property type="component" value="Unassembled WGS sequence"/>
</dbReference>
<dbReference type="GO" id="GO:0016020">
    <property type="term" value="C:membrane"/>
    <property type="evidence" value="ECO:0007669"/>
    <property type="project" value="UniProtKB-SubCell"/>
</dbReference>
<dbReference type="InParanoid" id="A0A177CNK2"/>
<evidence type="ECO:0000313" key="10">
    <source>
        <dbReference type="Proteomes" id="UP000077069"/>
    </source>
</evidence>
<keyword evidence="4 7" id="KW-0472">Membrane</keyword>
<evidence type="ECO:0000256" key="2">
    <source>
        <dbReference type="ARBA" id="ARBA00022692"/>
    </source>
</evidence>
<feature type="transmembrane region" description="Helical" evidence="7">
    <location>
        <begin position="24"/>
        <end position="45"/>
    </location>
</feature>
<comment type="subcellular location">
    <subcellularLocation>
        <location evidence="1">Membrane</location>
        <topology evidence="1">Multi-pass membrane protein</topology>
    </subcellularLocation>
</comment>
<dbReference type="STRING" id="1460663.A0A177CNK2"/>
<comment type="similarity">
    <text evidence="5">Belongs to the SAT4 family.</text>
</comment>
<keyword evidence="2 7" id="KW-0812">Transmembrane</keyword>
<feature type="transmembrane region" description="Helical" evidence="7">
    <location>
        <begin position="225"/>
        <end position="243"/>
    </location>
</feature>
<feature type="transmembrane region" description="Helical" evidence="7">
    <location>
        <begin position="57"/>
        <end position="84"/>
    </location>
</feature>
<protein>
    <recommendedName>
        <fullName evidence="8">Rhodopsin domain-containing protein</fullName>
    </recommendedName>
</protein>
<evidence type="ECO:0000256" key="3">
    <source>
        <dbReference type="ARBA" id="ARBA00022989"/>
    </source>
</evidence>
<dbReference type="PANTHER" id="PTHR33048">
    <property type="entry name" value="PTH11-LIKE INTEGRAL MEMBRANE PROTEIN (AFU_ORTHOLOGUE AFUA_5G11245)"/>
    <property type="match status" value="1"/>
</dbReference>
<dbReference type="OrthoDB" id="5022096at2759"/>
<reference evidence="9 10" key="1">
    <citation type="submission" date="2016-05" db="EMBL/GenBank/DDBJ databases">
        <title>Comparative analysis of secretome profiles of manganese(II)-oxidizing ascomycete fungi.</title>
        <authorList>
            <consortium name="DOE Joint Genome Institute"/>
            <person name="Zeiner C.A."/>
            <person name="Purvine S.O."/>
            <person name="Zink E.M."/>
            <person name="Wu S."/>
            <person name="Pasa-Tolic L."/>
            <person name="Chaput D.L."/>
            <person name="Haridas S."/>
            <person name="Grigoriev I.V."/>
            <person name="Santelli C.M."/>
            <person name="Hansel C.M."/>
        </authorList>
    </citation>
    <scope>NUCLEOTIDE SEQUENCE [LARGE SCALE GENOMIC DNA]</scope>
    <source>
        <strain evidence="9 10">AP3s5-JAC2a</strain>
    </source>
</reference>
<organism evidence="9 10">
    <name type="scientific">Paraphaeosphaeria sporulosa</name>
    <dbReference type="NCBI Taxonomy" id="1460663"/>
    <lineage>
        <taxon>Eukaryota</taxon>
        <taxon>Fungi</taxon>
        <taxon>Dikarya</taxon>
        <taxon>Ascomycota</taxon>
        <taxon>Pezizomycotina</taxon>
        <taxon>Dothideomycetes</taxon>
        <taxon>Pleosporomycetidae</taxon>
        <taxon>Pleosporales</taxon>
        <taxon>Massarineae</taxon>
        <taxon>Didymosphaeriaceae</taxon>
        <taxon>Paraphaeosphaeria</taxon>
    </lineage>
</organism>
<dbReference type="InterPro" id="IPR052337">
    <property type="entry name" value="SAT4-like"/>
</dbReference>